<feature type="compositionally biased region" description="Basic residues" evidence="1">
    <location>
        <begin position="24"/>
        <end position="39"/>
    </location>
</feature>
<evidence type="ECO:0000256" key="1">
    <source>
        <dbReference type="SAM" id="MobiDB-lite"/>
    </source>
</evidence>
<keyword evidence="4" id="KW-1185">Reference proteome</keyword>
<evidence type="ECO:0000313" key="4">
    <source>
        <dbReference type="Proteomes" id="UP000478892"/>
    </source>
</evidence>
<dbReference type="InterPro" id="IPR009061">
    <property type="entry name" value="DNA-bd_dom_put_sf"/>
</dbReference>
<dbReference type="EMBL" id="WQLV01000022">
    <property type="protein sequence ID" value="MVO18485.1"/>
    <property type="molecule type" value="Genomic_DNA"/>
</dbReference>
<organism evidence="3 4">
    <name type="scientific">Parasedimentitalea huanghaiensis</name>
    <dbReference type="NCBI Taxonomy" id="2682100"/>
    <lineage>
        <taxon>Bacteria</taxon>
        <taxon>Pseudomonadati</taxon>
        <taxon>Pseudomonadota</taxon>
        <taxon>Alphaproteobacteria</taxon>
        <taxon>Rhodobacterales</taxon>
        <taxon>Paracoccaceae</taxon>
        <taxon>Parasedimentitalea</taxon>
    </lineage>
</organism>
<sequence length="128" mass="14469">MKNRNANKGHTPDLFEEVADTTKGARKHGATSKPQKKVTKSKVKQPILVSGRRASFGLYFTDFELAEKFGVSRQTIWRWVKQGTFPAPVKLAKGTSRWRQRDVEAFEKKVAKIQVVEKTNPARGALNE</sequence>
<evidence type="ECO:0000313" key="3">
    <source>
        <dbReference type="EMBL" id="MVO18485.1"/>
    </source>
</evidence>
<reference evidence="3 4" key="1">
    <citation type="submission" date="2019-12" db="EMBL/GenBank/DDBJ databases">
        <authorList>
            <person name="Zhang Y.-J."/>
        </authorList>
    </citation>
    <scope>NUCLEOTIDE SEQUENCE [LARGE SCALE GENOMIC DNA]</scope>
    <source>
        <strain evidence="3 4">CY05</strain>
    </source>
</reference>
<feature type="region of interest" description="Disordered" evidence="1">
    <location>
        <begin position="1"/>
        <end position="39"/>
    </location>
</feature>
<comment type="caution">
    <text evidence="3">The sequence shown here is derived from an EMBL/GenBank/DDBJ whole genome shotgun (WGS) entry which is preliminary data.</text>
</comment>
<evidence type="ECO:0000259" key="2">
    <source>
        <dbReference type="Pfam" id="PF12728"/>
    </source>
</evidence>
<dbReference type="Gene3D" id="1.10.238.160">
    <property type="match status" value="1"/>
</dbReference>
<proteinExistence type="predicted"/>
<dbReference type="InterPro" id="IPR041657">
    <property type="entry name" value="HTH_17"/>
</dbReference>
<dbReference type="SUPFAM" id="SSF46955">
    <property type="entry name" value="Putative DNA-binding domain"/>
    <property type="match status" value="1"/>
</dbReference>
<name>A0A6L6WP84_9RHOB</name>
<feature type="domain" description="Helix-turn-helix" evidence="2">
    <location>
        <begin position="60"/>
        <end position="106"/>
    </location>
</feature>
<gene>
    <name evidence="3" type="ORF">GO984_21940</name>
</gene>
<dbReference type="Pfam" id="PF12728">
    <property type="entry name" value="HTH_17"/>
    <property type="match status" value="1"/>
</dbReference>
<dbReference type="Proteomes" id="UP000478892">
    <property type="component" value="Unassembled WGS sequence"/>
</dbReference>
<dbReference type="RefSeq" id="WP_157024691.1">
    <property type="nucleotide sequence ID" value="NZ_WQLV01000022.1"/>
</dbReference>
<accession>A0A6L6WP84</accession>
<protein>
    <submittedName>
        <fullName evidence="3">Helix-turn-helix domain-containing protein</fullName>
    </submittedName>
</protein>
<dbReference type="AlphaFoldDB" id="A0A6L6WP84"/>